<evidence type="ECO:0000259" key="8">
    <source>
        <dbReference type="PROSITE" id="PS51831"/>
    </source>
</evidence>
<keyword evidence="1 5" id="KW-0540">Nuclease</keyword>
<dbReference type="EC" id="3.1.-.-" evidence="5 6"/>
<evidence type="ECO:0000256" key="4">
    <source>
        <dbReference type="ARBA" id="ARBA00022884"/>
    </source>
</evidence>
<dbReference type="Pfam" id="PF12072">
    <property type="entry name" value="RNase_Y_N"/>
    <property type="match status" value="2"/>
</dbReference>
<evidence type="ECO:0000256" key="3">
    <source>
        <dbReference type="ARBA" id="ARBA00022801"/>
    </source>
</evidence>
<sequence>MELMLIAGLMVLAVSAGIVLDRLLLTRIGENVLKAARMRAQQILAQAEAEAHNYRREHLEQAEMALQQQREAFEQEQAEARKALQQAQERLIERQEALNRRTLRVNEREKTLAKAAEAIEALRREADAQVRQAEALHQQVQTLWETLQRQQAMLEQRTRELSDLQQALTQKQEELKRLQEEQLCKLEQLASMTRQEAREVLLAQMVEEAKLEAASMIKEIRDEARMKANREARKIILTAIQRTAASHAIENTVSVVNIQSDEMKGRIIGREGRNIRAFEAATGIEVIVDDTPEAVILSGFNPIRREIARLALTKLIQDGRIHPARIEEVVEKATAEIEEEILETGERTVIELNLHGMHPELIRLIGRMRYRTSYGQNLLAHSIETARIASLIAAELGLDAAKARRAGLLHDIGKVVEEDIDQPHALVGMELCRKYKEDPEVCNAVGAHHDEIEMTTLIAPIVQAADAISGARPGARREALEAYIKRLEKLEALASSFAGVERVYAIQAGREVRVIVNHSLVSDAQAEQLAIDIAKKIQSEMQYPGQIKVTVIREVRSVSYAK</sequence>
<dbReference type="PANTHER" id="PTHR12826:SF15">
    <property type="entry name" value="RIBONUCLEASE Y"/>
    <property type="match status" value="1"/>
</dbReference>
<keyword evidence="3 5" id="KW-0378">Hydrolase</keyword>
<dbReference type="NCBIfam" id="TIGR00277">
    <property type="entry name" value="HDIG"/>
    <property type="match status" value="1"/>
</dbReference>
<comment type="caution">
    <text evidence="9">The sequence shown here is derived from an EMBL/GenBank/DDBJ whole genome shotgun (WGS) entry which is preliminary data.</text>
</comment>
<dbReference type="PANTHER" id="PTHR12826">
    <property type="entry name" value="RIBONUCLEASE Y"/>
    <property type="match status" value="1"/>
</dbReference>
<dbReference type="InterPro" id="IPR003607">
    <property type="entry name" value="HD/PDEase_dom"/>
</dbReference>
<proteinExistence type="inferred from homology"/>
<dbReference type="InterPro" id="IPR006674">
    <property type="entry name" value="HD_domain"/>
</dbReference>
<dbReference type="CDD" id="cd00077">
    <property type="entry name" value="HDc"/>
    <property type="match status" value="1"/>
</dbReference>
<dbReference type="NCBIfam" id="TIGR03319">
    <property type="entry name" value="RNase_Y"/>
    <property type="match status" value="1"/>
</dbReference>
<evidence type="ECO:0000256" key="5">
    <source>
        <dbReference type="HAMAP-Rule" id="MF_00335"/>
    </source>
</evidence>
<dbReference type="GO" id="GO:0016787">
    <property type="term" value="F:hydrolase activity"/>
    <property type="evidence" value="ECO:0007669"/>
    <property type="project" value="UniProtKB-KW"/>
</dbReference>
<evidence type="ECO:0000256" key="7">
    <source>
        <dbReference type="SAM" id="Coils"/>
    </source>
</evidence>
<evidence type="ECO:0000256" key="2">
    <source>
        <dbReference type="ARBA" id="ARBA00022759"/>
    </source>
</evidence>
<gene>
    <name evidence="5 9" type="primary">rny</name>
    <name evidence="9" type="ORF">ENO59_01210</name>
</gene>
<dbReference type="SUPFAM" id="SSF54791">
    <property type="entry name" value="Eukaryotic type KH-domain (KH-domain type I)"/>
    <property type="match status" value="1"/>
</dbReference>
<dbReference type="FunFam" id="1.10.3210.10:FF:000013">
    <property type="entry name" value="Ribonuclease Y"/>
    <property type="match status" value="1"/>
</dbReference>
<feature type="coiled-coil region" evidence="7">
    <location>
        <begin position="30"/>
        <end position="188"/>
    </location>
</feature>
<dbReference type="PROSITE" id="PS50084">
    <property type="entry name" value="KH_TYPE_1"/>
    <property type="match status" value="1"/>
</dbReference>
<keyword evidence="2 5" id="KW-0255">Endonuclease</keyword>
<dbReference type="CDD" id="cd22431">
    <property type="entry name" value="KH-I_RNaseY"/>
    <property type="match status" value="1"/>
</dbReference>
<evidence type="ECO:0000256" key="6">
    <source>
        <dbReference type="NCBIfam" id="TIGR03319"/>
    </source>
</evidence>
<evidence type="ECO:0000313" key="9">
    <source>
        <dbReference type="EMBL" id="HER95132.1"/>
    </source>
</evidence>
<organism evidence="9">
    <name type="scientific">Rhodothermus marinus</name>
    <name type="common">Rhodothermus obamensis</name>
    <dbReference type="NCBI Taxonomy" id="29549"/>
    <lineage>
        <taxon>Bacteria</taxon>
        <taxon>Pseudomonadati</taxon>
        <taxon>Rhodothermota</taxon>
        <taxon>Rhodothermia</taxon>
        <taxon>Rhodothermales</taxon>
        <taxon>Rhodothermaceae</taxon>
        <taxon>Rhodothermus</taxon>
    </lineage>
</organism>
<dbReference type="InterPro" id="IPR004088">
    <property type="entry name" value="KH_dom_type_1"/>
</dbReference>
<dbReference type="Pfam" id="PF01966">
    <property type="entry name" value="HD"/>
    <property type="match status" value="1"/>
</dbReference>
<protein>
    <recommendedName>
        <fullName evidence="5 6">Ribonuclease Y</fullName>
        <shortName evidence="5">RNase Y</shortName>
        <ecNumber evidence="5 6">3.1.-.-</ecNumber>
    </recommendedName>
</protein>
<dbReference type="SMART" id="SM00471">
    <property type="entry name" value="HDc"/>
    <property type="match status" value="1"/>
</dbReference>
<dbReference type="PROSITE" id="PS51831">
    <property type="entry name" value="HD"/>
    <property type="match status" value="1"/>
</dbReference>
<accession>A0A7V2AYR9</accession>
<dbReference type="InterPro" id="IPR004087">
    <property type="entry name" value="KH_dom"/>
</dbReference>
<dbReference type="GO" id="GO:0003723">
    <property type="term" value="F:RNA binding"/>
    <property type="evidence" value="ECO:0007669"/>
    <property type="project" value="UniProtKB-UniRule"/>
</dbReference>
<dbReference type="InterPro" id="IPR022711">
    <property type="entry name" value="RNase_Y_N"/>
</dbReference>
<reference evidence="9" key="1">
    <citation type="journal article" date="2020" name="mSystems">
        <title>Genome- and Community-Level Interaction Insights into Carbon Utilization and Element Cycling Functions of Hydrothermarchaeota in Hydrothermal Sediment.</title>
        <authorList>
            <person name="Zhou Z."/>
            <person name="Liu Y."/>
            <person name="Xu W."/>
            <person name="Pan J."/>
            <person name="Luo Z.H."/>
            <person name="Li M."/>
        </authorList>
    </citation>
    <scope>NUCLEOTIDE SEQUENCE [LARGE SCALE GENOMIC DNA]</scope>
    <source>
        <strain evidence="9">SpSt-143</strain>
    </source>
</reference>
<dbReference type="Gene3D" id="3.30.1370.10">
    <property type="entry name" value="K Homology domain, type 1"/>
    <property type="match status" value="1"/>
</dbReference>
<dbReference type="GO" id="GO:0005886">
    <property type="term" value="C:plasma membrane"/>
    <property type="evidence" value="ECO:0007669"/>
    <property type="project" value="UniProtKB-UniRule"/>
</dbReference>
<comment type="function">
    <text evidence="5">Endoribonuclease that initiates mRNA decay.</text>
</comment>
<dbReference type="InterPro" id="IPR006675">
    <property type="entry name" value="HDIG_dom"/>
</dbReference>
<dbReference type="SMART" id="SM00322">
    <property type="entry name" value="KH"/>
    <property type="match status" value="1"/>
</dbReference>
<dbReference type="InterPro" id="IPR036612">
    <property type="entry name" value="KH_dom_type_1_sf"/>
</dbReference>
<dbReference type="GO" id="GO:0006402">
    <property type="term" value="P:mRNA catabolic process"/>
    <property type="evidence" value="ECO:0007669"/>
    <property type="project" value="UniProtKB-UniRule"/>
</dbReference>
<name>A0A7V2AYR9_RHOMR</name>
<feature type="domain" description="HD" evidence="8">
    <location>
        <begin position="378"/>
        <end position="471"/>
    </location>
</feature>
<dbReference type="InterPro" id="IPR017705">
    <property type="entry name" value="Ribonuclease_Y"/>
</dbReference>
<keyword evidence="4 5" id="KW-0694">RNA-binding</keyword>
<dbReference type="AlphaFoldDB" id="A0A7V2AYR9"/>
<dbReference type="Pfam" id="PF00013">
    <property type="entry name" value="KH_1"/>
    <property type="match status" value="1"/>
</dbReference>
<evidence type="ECO:0000256" key="1">
    <source>
        <dbReference type="ARBA" id="ARBA00022722"/>
    </source>
</evidence>
<dbReference type="GO" id="GO:0004521">
    <property type="term" value="F:RNA endonuclease activity"/>
    <property type="evidence" value="ECO:0007669"/>
    <property type="project" value="UniProtKB-UniRule"/>
</dbReference>
<keyword evidence="7" id="KW-0175">Coiled coil</keyword>
<comment type="similarity">
    <text evidence="5">Belongs to the RNase Y family.</text>
</comment>
<dbReference type="SUPFAM" id="SSF109604">
    <property type="entry name" value="HD-domain/PDEase-like"/>
    <property type="match status" value="1"/>
</dbReference>
<dbReference type="Gene3D" id="1.10.3210.10">
    <property type="entry name" value="Hypothetical protein af1432"/>
    <property type="match status" value="1"/>
</dbReference>
<dbReference type="HAMAP" id="MF_00335">
    <property type="entry name" value="RNase_Y"/>
    <property type="match status" value="1"/>
</dbReference>
<dbReference type="EMBL" id="DSGB01000002">
    <property type="protein sequence ID" value="HER95132.1"/>
    <property type="molecule type" value="Genomic_DNA"/>
</dbReference>